<dbReference type="Proteomes" id="UP000029121">
    <property type="component" value="Unassembled WGS sequence"/>
</dbReference>
<dbReference type="SMART" id="SM00256">
    <property type="entry name" value="FBOX"/>
    <property type="match status" value="1"/>
</dbReference>
<dbReference type="STRING" id="81985.R0GEP5"/>
<dbReference type="Pfam" id="PF00646">
    <property type="entry name" value="F-box"/>
    <property type="match status" value="1"/>
</dbReference>
<dbReference type="Pfam" id="PF07723">
    <property type="entry name" value="LRR_2"/>
    <property type="match status" value="1"/>
</dbReference>
<dbReference type="InterPro" id="IPR036047">
    <property type="entry name" value="F-box-like_dom_sf"/>
</dbReference>
<evidence type="ECO:0000313" key="3">
    <source>
        <dbReference type="Proteomes" id="UP000029121"/>
    </source>
</evidence>
<sequence length="325" mass="36939">MSSSSLETGHCQRNKEVVASRDSISSLPDDLLIHILLLVPTKDAVATMVLSKRWRYLWTLVPKLEYNDTSDDQSESVWKFLENLLELHEAPLLETLCIKLGRERPIDVDVWKLVANAVDRFVRNVELELLWTSEPTILPKSLYTCKTLVELTLSNKILVDVPSPACLPSLKLLCLFYVEFKDEDSLERLVSSCSLLARSNLTLGISDNCNPRIDLVCNINDKFLRAISLVTTLLLPLKDPMVLSGITFSRLDVLMLCPLGHLWLDLIPPILNNTPKLTTLIINTICLMKVRINLTSTFNHEEEEMTKKELKSMPRVLTTCKFCFE</sequence>
<feature type="domain" description="F-box" evidence="1">
    <location>
        <begin position="21"/>
        <end position="81"/>
    </location>
</feature>
<gene>
    <name evidence="2" type="ORF">CARUB_v10028605mg</name>
</gene>
<dbReference type="PANTHER" id="PTHR31900:SF34">
    <property type="entry name" value="EMB|CAB62440.1-RELATED"/>
    <property type="match status" value="1"/>
</dbReference>
<protein>
    <recommendedName>
        <fullName evidence="1">F-box domain-containing protein</fullName>
    </recommendedName>
</protein>
<proteinExistence type="predicted"/>
<dbReference type="InterPro" id="IPR001810">
    <property type="entry name" value="F-box_dom"/>
</dbReference>
<dbReference type="InterPro" id="IPR013101">
    <property type="entry name" value="LRR_PRU1-like"/>
</dbReference>
<organism evidence="2 3">
    <name type="scientific">Capsella rubella</name>
    <dbReference type="NCBI Taxonomy" id="81985"/>
    <lineage>
        <taxon>Eukaryota</taxon>
        <taxon>Viridiplantae</taxon>
        <taxon>Streptophyta</taxon>
        <taxon>Embryophyta</taxon>
        <taxon>Tracheophyta</taxon>
        <taxon>Spermatophyta</taxon>
        <taxon>Magnoliopsida</taxon>
        <taxon>eudicotyledons</taxon>
        <taxon>Gunneridae</taxon>
        <taxon>Pentapetalae</taxon>
        <taxon>rosids</taxon>
        <taxon>malvids</taxon>
        <taxon>Brassicales</taxon>
        <taxon>Brassicaceae</taxon>
        <taxon>Camelineae</taxon>
        <taxon>Capsella</taxon>
    </lineage>
</organism>
<evidence type="ECO:0000259" key="1">
    <source>
        <dbReference type="PROSITE" id="PS50181"/>
    </source>
</evidence>
<dbReference type="InterPro" id="IPR050232">
    <property type="entry name" value="FBL13/AtMIF1-like"/>
</dbReference>
<accession>R0GEP5</accession>
<dbReference type="SUPFAM" id="SSF52075">
    <property type="entry name" value="Outer arm dynein light chain 1"/>
    <property type="match status" value="1"/>
</dbReference>
<dbReference type="EMBL" id="KB870812">
    <property type="protein sequence ID" value="EOA15214.1"/>
    <property type="molecule type" value="Genomic_DNA"/>
</dbReference>
<keyword evidence="3" id="KW-1185">Reference proteome</keyword>
<dbReference type="Gene3D" id="1.20.1280.50">
    <property type="match status" value="1"/>
</dbReference>
<dbReference type="PROSITE" id="PS50181">
    <property type="entry name" value="FBOX"/>
    <property type="match status" value="1"/>
</dbReference>
<evidence type="ECO:0000313" key="2">
    <source>
        <dbReference type="EMBL" id="EOA15214.1"/>
    </source>
</evidence>
<dbReference type="AlphaFoldDB" id="R0GEP5"/>
<name>R0GEP5_9BRAS</name>
<reference evidence="3" key="1">
    <citation type="journal article" date="2013" name="Nat. Genet.">
        <title>The Capsella rubella genome and the genomic consequences of rapid mating system evolution.</title>
        <authorList>
            <person name="Slotte T."/>
            <person name="Hazzouri K.M."/>
            <person name="Agren J.A."/>
            <person name="Koenig D."/>
            <person name="Maumus F."/>
            <person name="Guo Y.L."/>
            <person name="Steige K."/>
            <person name="Platts A.E."/>
            <person name="Escobar J.S."/>
            <person name="Newman L.K."/>
            <person name="Wang W."/>
            <person name="Mandakova T."/>
            <person name="Vello E."/>
            <person name="Smith L.M."/>
            <person name="Henz S.R."/>
            <person name="Steffen J."/>
            <person name="Takuno S."/>
            <person name="Brandvain Y."/>
            <person name="Coop G."/>
            <person name="Andolfatto P."/>
            <person name="Hu T.T."/>
            <person name="Blanchette M."/>
            <person name="Clark R.M."/>
            <person name="Quesneville H."/>
            <person name="Nordborg M."/>
            <person name="Gaut B.S."/>
            <person name="Lysak M.A."/>
            <person name="Jenkins J."/>
            <person name="Grimwood J."/>
            <person name="Chapman J."/>
            <person name="Prochnik S."/>
            <person name="Shu S."/>
            <person name="Rokhsar D."/>
            <person name="Schmutz J."/>
            <person name="Weigel D."/>
            <person name="Wright S.I."/>
        </authorList>
    </citation>
    <scope>NUCLEOTIDE SEQUENCE [LARGE SCALE GENOMIC DNA]</scope>
    <source>
        <strain evidence="3">cv. Monte Gargano</strain>
    </source>
</reference>
<dbReference type="SUPFAM" id="SSF81383">
    <property type="entry name" value="F-box domain"/>
    <property type="match status" value="1"/>
</dbReference>
<dbReference type="PANTHER" id="PTHR31900">
    <property type="entry name" value="F-BOX/RNI SUPERFAMILY PROTEIN-RELATED"/>
    <property type="match status" value="1"/>
</dbReference>